<dbReference type="Proteomes" id="UP000516314">
    <property type="component" value="Chromosome 3"/>
</dbReference>
<reference evidence="8" key="1">
    <citation type="journal article" date="2016" name="Proc. Natl. Acad. Sci. U.S.A.">
        <title>Chromosome-level assembly of Arabidopsis thaliana Ler reveals the extent of translocation and inversion polymorphisms.</title>
        <authorList>
            <person name="Zapata L."/>
            <person name="Ding J."/>
            <person name="Willing E.M."/>
            <person name="Hartwig B."/>
            <person name="Bezdan D."/>
            <person name="Jiao W.B."/>
            <person name="Patel V."/>
            <person name="Velikkakam James G."/>
            <person name="Koornneef M."/>
            <person name="Ossowski S."/>
            <person name="Schneeberger K."/>
        </authorList>
    </citation>
    <scope>NUCLEOTIDE SEQUENCE [LARGE SCALE GENOMIC DNA]</scope>
    <source>
        <strain evidence="8">cv. Landsberg erecta</strain>
    </source>
</reference>
<evidence type="ECO:0000313" key="9">
    <source>
        <dbReference type="Proteomes" id="UP000426265"/>
    </source>
</evidence>
<dbReference type="OMA" id="SVENHHY"/>
<dbReference type="PANTHER" id="PTHR36040">
    <property type="entry name" value="OS04G0188500 PROTEIN"/>
    <property type="match status" value="1"/>
</dbReference>
<feature type="compositionally biased region" description="Basic and acidic residues" evidence="1">
    <location>
        <begin position="34"/>
        <end position="67"/>
    </location>
</feature>
<evidence type="ECO:0000256" key="1">
    <source>
        <dbReference type="SAM" id="MobiDB-lite"/>
    </source>
</evidence>
<dbReference type="EMBL" id="LR881468">
    <property type="protein sequence ID" value="CAD5324906.1"/>
    <property type="molecule type" value="Genomic_DNA"/>
</dbReference>
<evidence type="ECO:0000313" key="3">
    <source>
        <dbReference type="Araport" id="AT3G45160"/>
    </source>
</evidence>
<gene>
    <name evidence="3" type="ordered locus">At3g45160</name>
    <name evidence="6" type="ordered locus">AXX17_At3g39010</name>
    <name evidence="7" type="ORF">AN1_LOCUS14842</name>
    <name evidence="5" type="ORF">AT9943_LOCUS12779</name>
    <name evidence="4" type="ORF">C24_LOCUS14725</name>
</gene>
<feature type="chain" id="PRO_5038302006" evidence="2">
    <location>
        <begin position="25"/>
        <end position="91"/>
    </location>
</feature>
<evidence type="ECO:0000313" key="5">
    <source>
        <dbReference type="EMBL" id="CAD5324906.1"/>
    </source>
</evidence>
<protein>
    <submittedName>
        <fullName evidence="5">(thale cress) hypothetical protein</fullName>
    </submittedName>
</protein>
<evidence type="ECO:0000313" key="4">
    <source>
        <dbReference type="EMBL" id="CAA0384541.1"/>
    </source>
</evidence>
<dbReference type="KEGG" id="ath:AT3G45160"/>
<dbReference type="Proteomes" id="UP000434276">
    <property type="component" value="Unassembled WGS sequence"/>
</dbReference>
<evidence type="ECO:0000313" key="6">
    <source>
        <dbReference type="EMBL" id="OAP06897.1"/>
    </source>
</evidence>
<feature type="compositionally biased region" description="Gly residues" evidence="1">
    <location>
        <begin position="78"/>
        <end position="91"/>
    </location>
</feature>
<sequence>MGINSKHVVVVIMVMMVIISSCLAARNIIPRETNQESEKVSREMIIGKEEDSTEKIEHPRSSVENHHYIPRQDFYNYGPGGENNGGGGGGG</sequence>
<dbReference type="OrthoDB" id="1160759at2759"/>
<evidence type="ECO:0000256" key="2">
    <source>
        <dbReference type="SAM" id="SignalP"/>
    </source>
</evidence>
<dbReference type="GeneID" id="823652"/>
<keyword evidence="2" id="KW-0732">Signal</keyword>
<dbReference type="EMBL" id="CACRSJ010000106">
    <property type="protein sequence ID" value="VYS59401.1"/>
    <property type="molecule type" value="Genomic_DNA"/>
</dbReference>
<organism evidence="6 8">
    <name type="scientific">Arabidopsis thaliana</name>
    <name type="common">Mouse-ear cress</name>
    <dbReference type="NCBI Taxonomy" id="3702"/>
    <lineage>
        <taxon>Eukaryota</taxon>
        <taxon>Viridiplantae</taxon>
        <taxon>Streptophyta</taxon>
        <taxon>Embryophyta</taxon>
        <taxon>Tracheophyta</taxon>
        <taxon>Spermatophyta</taxon>
        <taxon>Magnoliopsida</taxon>
        <taxon>eudicotyledons</taxon>
        <taxon>Gunneridae</taxon>
        <taxon>Pentapetalae</taxon>
        <taxon>rosids</taxon>
        <taxon>malvids</taxon>
        <taxon>Brassicales</taxon>
        <taxon>Brassicaceae</taxon>
        <taxon>Camelineae</taxon>
        <taxon>Arabidopsis</taxon>
    </lineage>
</organism>
<evidence type="ECO:0000313" key="7">
    <source>
        <dbReference type="EMBL" id="VYS59401.1"/>
    </source>
</evidence>
<accession>A0A384KHU9</accession>
<feature type="region of interest" description="Disordered" evidence="1">
    <location>
        <begin position="34"/>
        <end position="91"/>
    </location>
</feature>
<proteinExistence type="predicted"/>
<dbReference type="PANTHER" id="PTHR36040:SF5">
    <property type="entry name" value="TRANSMEMBRANE PROTEIN"/>
    <property type="match status" value="1"/>
</dbReference>
<name>A0A384KHU9_ARATH</name>
<evidence type="ECO:0000313" key="10">
    <source>
        <dbReference type="Proteomes" id="UP000434276"/>
    </source>
</evidence>
<evidence type="ECO:0000313" key="11">
    <source>
        <dbReference type="Proteomes" id="UP000516314"/>
    </source>
</evidence>
<dbReference type="Araport" id="AT3G45160"/>
<feature type="signal peptide" evidence="2">
    <location>
        <begin position="1"/>
        <end position="24"/>
    </location>
</feature>
<dbReference type="AlphaFoldDB" id="A0A384KHU9"/>
<reference evidence="4 10" key="3">
    <citation type="submission" date="2019-12" db="EMBL/GenBank/DDBJ databases">
        <authorList>
            <person name="Jiao W.-B."/>
            <person name="Schneeberger K."/>
        </authorList>
    </citation>
    <scope>NUCLEOTIDE SEQUENCE [LARGE SCALE GENOMIC DNA]</scope>
    <source>
        <strain evidence="9">cv. An-1</strain>
        <strain evidence="10">cv. C24</strain>
    </source>
</reference>
<dbReference type="ExpressionAtlas" id="A0A384KHU9">
    <property type="expression patterns" value="baseline and differential"/>
</dbReference>
<dbReference type="RefSeq" id="NP_190102.1">
    <property type="nucleotide sequence ID" value="NM_114385.4"/>
</dbReference>
<dbReference type="Proteomes" id="UP000078284">
    <property type="component" value="Chromosome 3"/>
</dbReference>
<evidence type="ECO:0000313" key="8">
    <source>
        <dbReference type="Proteomes" id="UP000078284"/>
    </source>
</evidence>
<dbReference type="EMBL" id="LUHQ01000003">
    <property type="protein sequence ID" value="OAP06897.1"/>
    <property type="molecule type" value="Genomic_DNA"/>
</dbReference>
<dbReference type="PROSITE" id="PS51257">
    <property type="entry name" value="PROKAR_LIPOPROTEIN"/>
    <property type="match status" value="1"/>
</dbReference>
<dbReference type="Proteomes" id="UP000426265">
    <property type="component" value="Unassembled WGS sequence"/>
</dbReference>
<dbReference type="EMBL" id="CACSHJ010000089">
    <property type="protein sequence ID" value="CAA0384541.1"/>
    <property type="molecule type" value="Genomic_DNA"/>
</dbReference>
<reference evidence="6" key="2">
    <citation type="submission" date="2016-03" db="EMBL/GenBank/DDBJ databases">
        <title>Full-length assembly of Arabidopsis thaliana Ler reveals the complement of translocations and inversions.</title>
        <authorList>
            <person name="Zapata L."/>
            <person name="Schneeberger K."/>
            <person name="Ossowski S."/>
        </authorList>
    </citation>
    <scope>NUCLEOTIDE SEQUENCE [LARGE SCALE GENOMIC DNA]</scope>
    <source>
        <tissue evidence="6">Leaf</tissue>
    </source>
</reference>
<reference evidence="5 11" key="4">
    <citation type="submission" date="2020-09" db="EMBL/GenBank/DDBJ databases">
        <authorList>
            <person name="Ashkenazy H."/>
        </authorList>
    </citation>
    <scope>NUCLEOTIDE SEQUENCE [LARGE SCALE GENOMIC DNA]</scope>
    <source>
        <strain evidence="11">cv. Cdm-0</strain>
    </source>
</reference>